<evidence type="ECO:0000256" key="10">
    <source>
        <dbReference type="HAMAP-Rule" id="MF_00097"/>
    </source>
</evidence>
<dbReference type="EMBL" id="BOMH01000014">
    <property type="protein sequence ID" value="GID64053.1"/>
    <property type="molecule type" value="Genomic_DNA"/>
</dbReference>
<comment type="pathway">
    <text evidence="2 10">Cofactor biosynthesis; thiamine diphosphate biosynthesis; thiamine phosphate from 4-amino-2-methyl-5-diphosphomethylpyrimidine and 4-methyl-5-(2-phosphoethyl)-thiazole: step 1/1.</text>
</comment>
<feature type="binding site" evidence="10">
    <location>
        <position position="62"/>
    </location>
    <ligand>
        <name>Mg(2+)</name>
        <dbReference type="ChEBI" id="CHEBI:18420"/>
    </ligand>
</feature>
<dbReference type="InterPro" id="IPR022998">
    <property type="entry name" value="ThiamineP_synth_TenI"/>
</dbReference>
<protein>
    <recommendedName>
        <fullName evidence="10">Thiamine-phosphate synthase</fullName>
        <shortName evidence="10">TP synthase</shortName>
        <shortName evidence="10">TPS</shortName>
        <ecNumber evidence="10">2.5.1.3</ecNumber>
    </recommendedName>
    <alternativeName>
        <fullName evidence="10">Thiamine-phosphate pyrophosphorylase</fullName>
        <shortName evidence="10">TMP pyrophosphorylase</shortName>
        <shortName evidence="10">TMP-PPase</shortName>
    </alternativeName>
</protein>
<dbReference type="EC" id="2.5.1.3" evidence="10"/>
<dbReference type="Pfam" id="PF02581">
    <property type="entry name" value="TMP-TENI"/>
    <property type="match status" value="1"/>
</dbReference>
<keyword evidence="6 10" id="KW-0784">Thiamine biosynthesis</keyword>
<dbReference type="PANTHER" id="PTHR20857">
    <property type="entry name" value="THIAMINE-PHOSPHATE PYROPHOSPHORYLASE"/>
    <property type="match status" value="1"/>
</dbReference>
<dbReference type="Proteomes" id="UP000619479">
    <property type="component" value="Unassembled WGS sequence"/>
</dbReference>
<name>A0A919IEE3_9ACTN</name>
<evidence type="ECO:0000256" key="1">
    <source>
        <dbReference type="ARBA" id="ARBA00003814"/>
    </source>
</evidence>
<evidence type="ECO:0000256" key="2">
    <source>
        <dbReference type="ARBA" id="ARBA00005165"/>
    </source>
</evidence>
<feature type="domain" description="Thiamine phosphate synthase/TenI" evidence="11">
    <location>
        <begin position="14"/>
        <end position="179"/>
    </location>
</feature>
<comment type="catalytic activity">
    <reaction evidence="8 10">
        <text>2-(2-carboxy-4-methylthiazol-5-yl)ethyl phosphate + 4-amino-2-methyl-5-(diphosphooxymethyl)pyrimidine + 2 H(+) = thiamine phosphate + CO2 + diphosphate</text>
        <dbReference type="Rhea" id="RHEA:47848"/>
        <dbReference type="ChEBI" id="CHEBI:15378"/>
        <dbReference type="ChEBI" id="CHEBI:16526"/>
        <dbReference type="ChEBI" id="CHEBI:33019"/>
        <dbReference type="ChEBI" id="CHEBI:37575"/>
        <dbReference type="ChEBI" id="CHEBI:57841"/>
        <dbReference type="ChEBI" id="CHEBI:62890"/>
        <dbReference type="EC" id="2.5.1.3"/>
    </reaction>
</comment>
<feature type="binding site" evidence="10">
    <location>
        <position position="81"/>
    </location>
    <ligand>
        <name>Mg(2+)</name>
        <dbReference type="ChEBI" id="CHEBI:18420"/>
    </ligand>
</feature>
<reference evidence="12" key="1">
    <citation type="submission" date="2021-01" db="EMBL/GenBank/DDBJ databases">
        <title>Whole genome shotgun sequence of Actinoplanes cyaneus NBRC 14990.</title>
        <authorList>
            <person name="Komaki H."/>
            <person name="Tamura T."/>
        </authorList>
    </citation>
    <scope>NUCLEOTIDE SEQUENCE</scope>
    <source>
        <strain evidence="12">NBRC 14990</strain>
    </source>
</reference>
<dbReference type="CDD" id="cd00564">
    <property type="entry name" value="TMP_TenI"/>
    <property type="match status" value="1"/>
</dbReference>
<comment type="similarity">
    <text evidence="10">Belongs to the thiamine-phosphate synthase family.</text>
</comment>
<comment type="function">
    <text evidence="1 10">Condenses 4-methyl-5-(beta-hydroxyethyl)thiazole monophosphate (THZ-P) and 2-methyl-4-amino-5-hydroxymethyl pyrimidine pyrophosphate (HMP-PP) to form thiamine monophosphate (TMP).</text>
</comment>
<comment type="caution">
    <text evidence="10">Lacks conserved residue(s) required for the propagation of feature annotation.</text>
</comment>
<keyword evidence="4 10" id="KW-0479">Metal-binding</keyword>
<sequence length="205" mass="20514">MDALSFPRLHVLTDDLEVVRGVARPGVAVQIRVKSNDRVAYGVTVAAVELCRAAGAMCLVNDRIGVALAAGADGVHLGDDDLPVDAARRVLGPDAVVGATCRTPEAARAAVAQGASYLGVGPAFTSSTKDGLPPPLGPDRIAVVAAAVPGTPVLAIGGITLSHLPRFAGRVHGIAAIAAFTTDPSGAAEAFLTALASPATREGLS</sequence>
<proteinExistence type="inferred from homology"/>
<accession>A0A919IEE3</accession>
<evidence type="ECO:0000256" key="9">
    <source>
        <dbReference type="ARBA" id="ARBA00047883"/>
    </source>
</evidence>
<dbReference type="GO" id="GO:0000287">
    <property type="term" value="F:magnesium ion binding"/>
    <property type="evidence" value="ECO:0007669"/>
    <property type="project" value="UniProtKB-UniRule"/>
</dbReference>
<evidence type="ECO:0000313" key="13">
    <source>
        <dbReference type="Proteomes" id="UP000619479"/>
    </source>
</evidence>
<dbReference type="SUPFAM" id="SSF51391">
    <property type="entry name" value="Thiamin phosphate synthase"/>
    <property type="match status" value="1"/>
</dbReference>
<keyword evidence="5 10" id="KW-0460">Magnesium</keyword>
<comment type="caution">
    <text evidence="12">The sequence shown here is derived from an EMBL/GenBank/DDBJ whole genome shotgun (WGS) entry which is preliminary data.</text>
</comment>
<dbReference type="HAMAP" id="MF_00097">
    <property type="entry name" value="TMP_synthase"/>
    <property type="match status" value="1"/>
</dbReference>
<keyword evidence="13" id="KW-1185">Reference proteome</keyword>
<dbReference type="GO" id="GO:0009229">
    <property type="term" value="P:thiamine diphosphate biosynthetic process"/>
    <property type="evidence" value="ECO:0007669"/>
    <property type="project" value="UniProtKB-UniRule"/>
</dbReference>
<evidence type="ECO:0000256" key="4">
    <source>
        <dbReference type="ARBA" id="ARBA00022723"/>
    </source>
</evidence>
<dbReference type="GO" id="GO:0005737">
    <property type="term" value="C:cytoplasm"/>
    <property type="evidence" value="ECO:0007669"/>
    <property type="project" value="TreeGrafter"/>
</dbReference>
<evidence type="ECO:0000256" key="8">
    <source>
        <dbReference type="ARBA" id="ARBA00047851"/>
    </source>
</evidence>
<evidence type="ECO:0000256" key="6">
    <source>
        <dbReference type="ARBA" id="ARBA00022977"/>
    </source>
</evidence>
<keyword evidence="3 10" id="KW-0808">Transferase</keyword>
<comment type="cofactor">
    <cofactor evidence="10">
        <name>Mg(2+)</name>
        <dbReference type="ChEBI" id="CHEBI:18420"/>
    </cofactor>
    <text evidence="10">Binds 1 Mg(2+) ion per subunit.</text>
</comment>
<feature type="binding site" evidence="10">
    <location>
        <position position="61"/>
    </location>
    <ligand>
        <name>4-amino-2-methyl-5-(diphosphooxymethyl)pyrimidine</name>
        <dbReference type="ChEBI" id="CHEBI:57841"/>
    </ligand>
</feature>
<evidence type="ECO:0000313" key="12">
    <source>
        <dbReference type="EMBL" id="GID64053.1"/>
    </source>
</evidence>
<dbReference type="PANTHER" id="PTHR20857:SF15">
    <property type="entry name" value="THIAMINE-PHOSPHATE SYNTHASE"/>
    <property type="match status" value="1"/>
</dbReference>
<comment type="catalytic activity">
    <reaction evidence="9 10">
        <text>2-[(2R,5Z)-2-carboxy-4-methylthiazol-5(2H)-ylidene]ethyl phosphate + 4-amino-2-methyl-5-(diphosphooxymethyl)pyrimidine + 2 H(+) = thiamine phosphate + CO2 + diphosphate</text>
        <dbReference type="Rhea" id="RHEA:47844"/>
        <dbReference type="ChEBI" id="CHEBI:15378"/>
        <dbReference type="ChEBI" id="CHEBI:16526"/>
        <dbReference type="ChEBI" id="CHEBI:33019"/>
        <dbReference type="ChEBI" id="CHEBI:37575"/>
        <dbReference type="ChEBI" id="CHEBI:57841"/>
        <dbReference type="ChEBI" id="CHEBI:62899"/>
        <dbReference type="EC" id="2.5.1.3"/>
    </reaction>
</comment>
<evidence type="ECO:0000256" key="3">
    <source>
        <dbReference type="ARBA" id="ARBA00022679"/>
    </source>
</evidence>
<evidence type="ECO:0000259" key="11">
    <source>
        <dbReference type="Pfam" id="PF02581"/>
    </source>
</evidence>
<evidence type="ECO:0000256" key="7">
    <source>
        <dbReference type="ARBA" id="ARBA00047334"/>
    </source>
</evidence>
<dbReference type="InterPro" id="IPR013785">
    <property type="entry name" value="Aldolase_TIM"/>
</dbReference>
<dbReference type="RefSeq" id="WP_203739511.1">
    <property type="nucleotide sequence ID" value="NZ_BAAAUC010000015.1"/>
</dbReference>
<dbReference type="InterPro" id="IPR036206">
    <property type="entry name" value="ThiamineP_synth_sf"/>
</dbReference>
<comment type="catalytic activity">
    <reaction evidence="7 10">
        <text>4-methyl-5-(2-phosphooxyethyl)-thiazole + 4-amino-2-methyl-5-(diphosphooxymethyl)pyrimidine + H(+) = thiamine phosphate + diphosphate</text>
        <dbReference type="Rhea" id="RHEA:22328"/>
        <dbReference type="ChEBI" id="CHEBI:15378"/>
        <dbReference type="ChEBI" id="CHEBI:33019"/>
        <dbReference type="ChEBI" id="CHEBI:37575"/>
        <dbReference type="ChEBI" id="CHEBI:57841"/>
        <dbReference type="ChEBI" id="CHEBI:58296"/>
        <dbReference type="EC" id="2.5.1.3"/>
    </reaction>
</comment>
<feature type="binding site" evidence="10">
    <location>
        <begin position="126"/>
        <end position="128"/>
    </location>
    <ligand>
        <name>2-[(2R,5Z)-2-carboxy-4-methylthiazol-5(2H)-ylidene]ethyl phosphate</name>
        <dbReference type="ChEBI" id="CHEBI:62899"/>
    </ligand>
</feature>
<gene>
    <name evidence="10 12" type="primary">thiE</name>
    <name evidence="12" type="ORF">Acy02nite_19340</name>
</gene>
<dbReference type="GO" id="GO:0009228">
    <property type="term" value="P:thiamine biosynthetic process"/>
    <property type="evidence" value="ECO:0007669"/>
    <property type="project" value="UniProtKB-KW"/>
</dbReference>
<organism evidence="12 13">
    <name type="scientific">Actinoplanes cyaneus</name>
    <dbReference type="NCBI Taxonomy" id="52696"/>
    <lineage>
        <taxon>Bacteria</taxon>
        <taxon>Bacillati</taxon>
        <taxon>Actinomycetota</taxon>
        <taxon>Actinomycetes</taxon>
        <taxon>Micromonosporales</taxon>
        <taxon>Micromonosporaceae</taxon>
        <taxon>Actinoplanes</taxon>
    </lineage>
</organism>
<feature type="binding site" evidence="10">
    <location>
        <position position="100"/>
    </location>
    <ligand>
        <name>4-amino-2-methyl-5-(diphosphooxymethyl)pyrimidine</name>
        <dbReference type="ChEBI" id="CHEBI:57841"/>
    </ligand>
</feature>
<dbReference type="GO" id="GO:0004789">
    <property type="term" value="F:thiamine-phosphate diphosphorylase activity"/>
    <property type="evidence" value="ECO:0007669"/>
    <property type="project" value="UniProtKB-UniRule"/>
</dbReference>
<dbReference type="AlphaFoldDB" id="A0A919IEE3"/>
<dbReference type="InterPro" id="IPR034291">
    <property type="entry name" value="TMP_synthase"/>
</dbReference>
<feature type="binding site" evidence="10">
    <location>
        <begin position="30"/>
        <end position="34"/>
    </location>
    <ligand>
        <name>4-amino-2-methyl-5-(diphosphooxymethyl)pyrimidine</name>
        <dbReference type="ChEBI" id="CHEBI:57841"/>
    </ligand>
</feature>
<evidence type="ECO:0000256" key="5">
    <source>
        <dbReference type="ARBA" id="ARBA00022842"/>
    </source>
</evidence>
<feature type="binding site" evidence="10">
    <location>
        <position position="129"/>
    </location>
    <ligand>
        <name>4-amino-2-methyl-5-(diphosphooxymethyl)pyrimidine</name>
        <dbReference type="ChEBI" id="CHEBI:57841"/>
    </ligand>
</feature>
<feature type="binding site" evidence="10">
    <location>
        <position position="158"/>
    </location>
    <ligand>
        <name>2-[(2R,5Z)-2-carboxy-4-methylthiazol-5(2H)-ylidene]ethyl phosphate</name>
        <dbReference type="ChEBI" id="CHEBI:62899"/>
    </ligand>
</feature>
<dbReference type="Gene3D" id="3.20.20.70">
    <property type="entry name" value="Aldolase class I"/>
    <property type="match status" value="1"/>
</dbReference>